<evidence type="ECO:0000256" key="1">
    <source>
        <dbReference type="ARBA" id="ARBA00023125"/>
    </source>
</evidence>
<protein>
    <recommendedName>
        <fullName evidence="2">Cas12f1-like TNB domain-containing protein</fullName>
    </recommendedName>
</protein>
<dbReference type="Proteomes" id="UP000094936">
    <property type="component" value="Unassembled WGS sequence"/>
</dbReference>
<dbReference type="Pfam" id="PF07282">
    <property type="entry name" value="Cas12f1-like_TNB"/>
    <property type="match status" value="1"/>
</dbReference>
<reference evidence="3 4" key="1">
    <citation type="submission" date="2016-05" db="EMBL/GenBank/DDBJ databases">
        <title>Genomic Taxonomy of the Vibrionaceae.</title>
        <authorList>
            <person name="Gomez-Gil B."/>
            <person name="Enciso-Ibarra J."/>
        </authorList>
    </citation>
    <scope>NUCLEOTIDE SEQUENCE [LARGE SCALE GENOMIC DNA]</scope>
    <source>
        <strain evidence="3 4">CAIM 1920</strain>
    </source>
</reference>
<dbReference type="AlphaFoldDB" id="A0A1C3E4L3"/>
<evidence type="ECO:0000313" key="4">
    <source>
        <dbReference type="Proteomes" id="UP000094936"/>
    </source>
</evidence>
<dbReference type="RefSeq" id="WP_068905720.1">
    <property type="nucleotide sequence ID" value="NZ_JBHUIF010000013.1"/>
</dbReference>
<proteinExistence type="predicted"/>
<feature type="domain" description="Cas12f1-like TNB" evidence="2">
    <location>
        <begin position="379"/>
        <end position="446"/>
    </location>
</feature>
<organism evidence="3 4">
    <name type="scientific">Veronia pacifica</name>
    <dbReference type="NCBI Taxonomy" id="1080227"/>
    <lineage>
        <taxon>Bacteria</taxon>
        <taxon>Pseudomonadati</taxon>
        <taxon>Pseudomonadota</taxon>
        <taxon>Gammaproteobacteria</taxon>
        <taxon>Vibrionales</taxon>
        <taxon>Vibrionaceae</taxon>
        <taxon>Veronia</taxon>
    </lineage>
</organism>
<dbReference type="InterPro" id="IPR010095">
    <property type="entry name" value="Cas12f1-like_TNB"/>
</dbReference>
<gene>
    <name evidence="3" type="ORF">A8L45_23245</name>
</gene>
<evidence type="ECO:0000313" key="3">
    <source>
        <dbReference type="EMBL" id="ODA28195.1"/>
    </source>
</evidence>
<keyword evidence="1" id="KW-0238">DNA-binding</keyword>
<dbReference type="NCBIfam" id="NF040570">
    <property type="entry name" value="guided_TnpB"/>
    <property type="match status" value="1"/>
</dbReference>
<name>A0A1C3E4L3_9GAMM</name>
<sequence length="481" mass="54275">MKPFNVFKTHTFKLHNLTAKKKALLDKTFKQNEMAYFKALEAVKDDAEALIPLDKKERKQGVAAIKKKLQAIVKPLPFGNALKAAVIEDVAAQVSSYVELTLSGQDAGYPTRIEAEHQYHEALNDLLRSMSKEEEDKARDEMARAACNKVRPLSFYKYRVSDGFMLLADDKNRVFTFLNLWGARDKRATRLVMDMVDTRTGEPFKTSTGTGLLMPLAYSDWHTDAITVGNAKSAKLYERGGEYYLAVAVEYVVERRETSAVMGIDCGIDEIASYAVRNNSGQVIATGTFDGKVLREHQRKLENKQKMGQKKGKALVQAWSNYSDNLVHHIANAIVDVAEKYNAEVVMEDLIGIKNNPHQKRKKGGRKLALRRQLSRQQYGKLENMLEYKLNMKGIPKPSLVHAAYTSLTCPSCGHSDKTNRPERDTFRCGQCDYNNHADINAAINIAGKKIWLEANKTKLKKDLPDHLKFSKWQAVNLSLD</sequence>
<dbReference type="GO" id="GO:0003677">
    <property type="term" value="F:DNA binding"/>
    <property type="evidence" value="ECO:0007669"/>
    <property type="project" value="UniProtKB-KW"/>
</dbReference>
<evidence type="ECO:0000259" key="2">
    <source>
        <dbReference type="Pfam" id="PF07282"/>
    </source>
</evidence>
<dbReference type="NCBIfam" id="TIGR01766">
    <property type="entry name" value="IS200/IS605 family accessory protein TnpB-like domain"/>
    <property type="match status" value="1"/>
</dbReference>
<dbReference type="OrthoDB" id="5915636at2"/>
<accession>A0A1C3E4L3</accession>
<keyword evidence="4" id="KW-1185">Reference proteome</keyword>
<comment type="caution">
    <text evidence="3">The sequence shown here is derived from an EMBL/GenBank/DDBJ whole genome shotgun (WGS) entry which is preliminary data.</text>
</comment>
<dbReference type="STRING" id="1080227.A8L45_23245"/>
<dbReference type="EMBL" id="LYBM01000097">
    <property type="protein sequence ID" value="ODA28195.1"/>
    <property type="molecule type" value="Genomic_DNA"/>
</dbReference>